<feature type="compositionally biased region" description="Acidic residues" evidence="4">
    <location>
        <begin position="1190"/>
        <end position="1199"/>
    </location>
</feature>
<evidence type="ECO:0000256" key="3">
    <source>
        <dbReference type="ARBA" id="ARBA00023242"/>
    </source>
</evidence>
<gene>
    <name evidence="7" type="ORF">JAAARDRAFT_35316</name>
</gene>
<dbReference type="PANTHER" id="PTHR48287">
    <property type="entry name" value="ARM REPEAT SUPERFAMILY PROTEIN"/>
    <property type="match status" value="1"/>
</dbReference>
<dbReference type="STRING" id="933084.A0A067PSA8"/>
<dbReference type="OrthoDB" id="2192888at2759"/>
<dbReference type="EMBL" id="KL197719">
    <property type="protein sequence ID" value="KDQ57624.1"/>
    <property type="molecule type" value="Genomic_DNA"/>
</dbReference>
<comment type="subcellular location">
    <subcellularLocation>
        <location evidence="1">Nucleus</location>
    </subcellularLocation>
</comment>
<accession>A0A067PSA8</accession>
<feature type="compositionally biased region" description="Acidic residues" evidence="4">
    <location>
        <begin position="1067"/>
        <end position="1077"/>
    </location>
</feature>
<feature type="domain" description="RRP12 N-terminal HEAT" evidence="6">
    <location>
        <begin position="30"/>
        <end position="276"/>
    </location>
</feature>
<feature type="compositionally biased region" description="Basic and acidic residues" evidence="4">
    <location>
        <begin position="1213"/>
        <end position="1237"/>
    </location>
</feature>
<dbReference type="Proteomes" id="UP000027265">
    <property type="component" value="Unassembled WGS sequence"/>
</dbReference>
<dbReference type="FunCoup" id="A0A067PSA8">
    <property type="interactions" value="360"/>
</dbReference>
<feature type="region of interest" description="Disordered" evidence="4">
    <location>
        <begin position="1032"/>
        <end position="1151"/>
    </location>
</feature>
<evidence type="ECO:0000259" key="6">
    <source>
        <dbReference type="Pfam" id="PF25772"/>
    </source>
</evidence>
<organism evidence="7 8">
    <name type="scientific">Jaapia argillacea MUCL 33604</name>
    <dbReference type="NCBI Taxonomy" id="933084"/>
    <lineage>
        <taxon>Eukaryota</taxon>
        <taxon>Fungi</taxon>
        <taxon>Dikarya</taxon>
        <taxon>Basidiomycota</taxon>
        <taxon>Agaricomycotina</taxon>
        <taxon>Agaricomycetes</taxon>
        <taxon>Agaricomycetidae</taxon>
        <taxon>Jaapiales</taxon>
        <taxon>Jaapiaceae</taxon>
        <taxon>Jaapia</taxon>
    </lineage>
</organism>
<dbReference type="Gene3D" id="1.25.10.10">
    <property type="entry name" value="Leucine-rich Repeat Variant"/>
    <property type="match status" value="2"/>
</dbReference>
<dbReference type="InterPro" id="IPR016024">
    <property type="entry name" value="ARM-type_fold"/>
</dbReference>
<dbReference type="Pfam" id="PF08161">
    <property type="entry name" value="RRP12_HEAT"/>
    <property type="match status" value="1"/>
</dbReference>
<dbReference type="PANTHER" id="PTHR48287:SF1">
    <property type="entry name" value="ARM REPEAT SUPERFAMILY PROTEIN"/>
    <property type="match status" value="1"/>
</dbReference>
<evidence type="ECO:0000259" key="5">
    <source>
        <dbReference type="Pfam" id="PF08161"/>
    </source>
</evidence>
<evidence type="ECO:0000256" key="2">
    <source>
        <dbReference type="ARBA" id="ARBA00007690"/>
    </source>
</evidence>
<feature type="compositionally biased region" description="Acidic residues" evidence="4">
    <location>
        <begin position="1140"/>
        <end position="1150"/>
    </location>
</feature>
<evidence type="ECO:0000313" key="8">
    <source>
        <dbReference type="Proteomes" id="UP000027265"/>
    </source>
</evidence>
<evidence type="ECO:0000313" key="7">
    <source>
        <dbReference type="EMBL" id="KDQ57624.1"/>
    </source>
</evidence>
<keyword evidence="3" id="KW-0539">Nucleus</keyword>
<name>A0A067PSA8_9AGAM</name>
<evidence type="ECO:0000256" key="4">
    <source>
        <dbReference type="SAM" id="MobiDB-lite"/>
    </source>
</evidence>
<proteinExistence type="inferred from homology"/>
<evidence type="ECO:0000256" key="1">
    <source>
        <dbReference type="ARBA" id="ARBA00004123"/>
    </source>
</evidence>
<feature type="domain" description="RRP12 HEAT" evidence="5">
    <location>
        <begin position="359"/>
        <end position="665"/>
    </location>
</feature>
<dbReference type="InterPro" id="IPR052087">
    <property type="entry name" value="RRP12"/>
</dbReference>
<feature type="region of interest" description="Disordered" evidence="4">
    <location>
        <begin position="1163"/>
        <end position="1240"/>
    </location>
</feature>
<dbReference type="GO" id="GO:0005634">
    <property type="term" value="C:nucleus"/>
    <property type="evidence" value="ECO:0007669"/>
    <property type="project" value="UniProtKB-SubCell"/>
</dbReference>
<keyword evidence="8" id="KW-1185">Reference proteome</keyword>
<protein>
    <submittedName>
        <fullName evidence="7">Uncharacterized protein</fullName>
    </submittedName>
</protein>
<dbReference type="SUPFAM" id="SSF48371">
    <property type="entry name" value="ARM repeat"/>
    <property type="match status" value="1"/>
</dbReference>
<sequence length="1267" mass="137236">MSSSSLDEALGKIRPHRNSSLAHQKAPAQLLLALESTFDERNTDRSPTAYFAALLTTLDGTLQKERSTGLSLQEGDVLPAELYLLALVIPFVPPVVIRTNLNTLLSLITPLFPALGPHPPALRSQLSIFGTVLLALDRSQLEVPGIRQSFASILQLCLDPRPKVRKKAAEVIRDVIQAPPIPLARHPYVDRVAEWVQSALGEVNSGAPHKFKGKKSETDFTETAIHLLAFLRPILQKLPPSTLPSVASSLLSLPRFGNPYLSNASYSILSDIFSSNLSSSTDTETLNTPISSSQTSEILAVILSSPPSTSDATLAPSWVLVVGNAMLAYSATDPKACASEVSRTWKVIWGFLESSDPATKKAAVQSVDLLGRCFGEDLIKAAILEASRTGEPKSVIGKIVVQTNKALDSVAFARAIPELLSVVSTLIKNLRYRPGATRNSPTAAETLLLPLITKVAELRIQKGFEFKEAADATLAVAMSCLGPQVILRVLPLNLLPEERQANLDPRAFLLPLLPNPHPSPLSHFISFFVPLSERMFDLQQIAASGGRQAEAKVWSVLVSQVWGGLVGYCYGTIDLKESLTPQFSQLLSQVVYTQSELRPPVLKALKVIVDSNVALASPGDAEANAKLPAAARVDAISEDAARQNVAFLRNQAESWLPVLFNLFGSAERDEKGAVGDVISAWAALAGETEVTKAYAKVFDLFKQHLAKSRNRPAGNPMGDDSASVTATTQDLLTLLLPYLSQADSTVLCDFCLSPDVLGSKDNGVQKRGYKIVTKLISSGKAQVDPEQVLRQLGEVADRLSAAAKKDRFALLSTVVSRISSSSLHILPSLIPEAVLGTKEPSEKARNAAFSLIVAMGVKMSEGGVVKRNMVDGMDEDVDGSGEVVASVVEYVTMIAGGLAGATPHMISATVTAISRLVFEFKDTIPQEMHLEIFNTLLVFLSSANREIVKSTLGFIKLAIHTLPAQLLRPQLKQIVPALLGWSHDHKNHFKLKVRHIFERMIRRFGFEEVYACAGEEDAAKVLVNIKKRKDRAKRKKATAVENDDDDAPNPTPAVGDAFEDVLYGSESELESSDEEDQGVQRQGGKNKNGARLRVDQDEPMDLLEGVASRVTGNQSKRRKPGQDAARFKTEDDSGKMIIDEKDDSDLDGGDEIAGMAYRESMTSVDGFTRGPNGRVKFNKDTKKRRRDQQDVEPDVEMVDAETPAGSKKSQKQRKTEASLGHEFKAKKAAGDVKKKGGPDPYAYVSLAQAAKKKGRHGTGRIGIASKK</sequence>
<dbReference type="Pfam" id="PF25772">
    <property type="entry name" value="HEAT_RRP12_N"/>
    <property type="match status" value="1"/>
</dbReference>
<dbReference type="InterPro" id="IPR011989">
    <property type="entry name" value="ARM-like"/>
</dbReference>
<feature type="compositionally biased region" description="Basic and acidic residues" evidence="4">
    <location>
        <begin position="1125"/>
        <end position="1139"/>
    </location>
</feature>
<reference evidence="8" key="1">
    <citation type="journal article" date="2014" name="Proc. Natl. Acad. Sci. U.S.A.">
        <title>Extensive sampling of basidiomycete genomes demonstrates inadequacy of the white-rot/brown-rot paradigm for wood decay fungi.</title>
        <authorList>
            <person name="Riley R."/>
            <person name="Salamov A.A."/>
            <person name="Brown D.W."/>
            <person name="Nagy L.G."/>
            <person name="Floudas D."/>
            <person name="Held B.W."/>
            <person name="Levasseur A."/>
            <person name="Lombard V."/>
            <person name="Morin E."/>
            <person name="Otillar R."/>
            <person name="Lindquist E.A."/>
            <person name="Sun H."/>
            <person name="LaButti K.M."/>
            <person name="Schmutz J."/>
            <person name="Jabbour D."/>
            <person name="Luo H."/>
            <person name="Baker S.E."/>
            <person name="Pisabarro A.G."/>
            <person name="Walton J.D."/>
            <person name="Blanchette R.A."/>
            <person name="Henrissat B."/>
            <person name="Martin F."/>
            <person name="Cullen D."/>
            <person name="Hibbett D.S."/>
            <person name="Grigoriev I.V."/>
        </authorList>
    </citation>
    <scope>NUCLEOTIDE SEQUENCE [LARGE SCALE GENOMIC DNA]</scope>
    <source>
        <strain evidence="8">MUCL 33604</strain>
    </source>
</reference>
<dbReference type="InParanoid" id="A0A067PSA8"/>
<dbReference type="InterPro" id="IPR057860">
    <property type="entry name" value="HEAT_RRP12_N"/>
</dbReference>
<dbReference type="HOGENOM" id="CLU_003753_1_0_1"/>
<comment type="similarity">
    <text evidence="2">Belongs to the RRP12 family.</text>
</comment>
<dbReference type="AlphaFoldDB" id="A0A067PSA8"/>
<dbReference type="InterPro" id="IPR012978">
    <property type="entry name" value="HEAT_RRP12"/>
</dbReference>